<dbReference type="Proteomes" id="UP000265520">
    <property type="component" value="Unassembled WGS sequence"/>
</dbReference>
<evidence type="ECO:0000313" key="1">
    <source>
        <dbReference type="EMBL" id="MCI74129.1"/>
    </source>
</evidence>
<name>A0A392UKG4_9FABA</name>
<dbReference type="EMBL" id="LXQA010853891">
    <property type="protein sequence ID" value="MCI74129.1"/>
    <property type="molecule type" value="Genomic_DNA"/>
</dbReference>
<feature type="non-terminal residue" evidence="1">
    <location>
        <position position="1"/>
    </location>
</feature>
<keyword evidence="2" id="KW-1185">Reference proteome</keyword>
<evidence type="ECO:0000313" key="2">
    <source>
        <dbReference type="Proteomes" id="UP000265520"/>
    </source>
</evidence>
<organism evidence="1 2">
    <name type="scientific">Trifolium medium</name>
    <dbReference type="NCBI Taxonomy" id="97028"/>
    <lineage>
        <taxon>Eukaryota</taxon>
        <taxon>Viridiplantae</taxon>
        <taxon>Streptophyta</taxon>
        <taxon>Embryophyta</taxon>
        <taxon>Tracheophyta</taxon>
        <taxon>Spermatophyta</taxon>
        <taxon>Magnoliopsida</taxon>
        <taxon>eudicotyledons</taxon>
        <taxon>Gunneridae</taxon>
        <taxon>Pentapetalae</taxon>
        <taxon>rosids</taxon>
        <taxon>fabids</taxon>
        <taxon>Fabales</taxon>
        <taxon>Fabaceae</taxon>
        <taxon>Papilionoideae</taxon>
        <taxon>50 kb inversion clade</taxon>
        <taxon>NPAAA clade</taxon>
        <taxon>Hologalegina</taxon>
        <taxon>IRL clade</taxon>
        <taxon>Trifolieae</taxon>
        <taxon>Trifolium</taxon>
    </lineage>
</organism>
<reference evidence="1 2" key="1">
    <citation type="journal article" date="2018" name="Front. Plant Sci.">
        <title>Red Clover (Trifolium pratense) and Zigzag Clover (T. medium) - A Picture of Genomic Similarities and Differences.</title>
        <authorList>
            <person name="Dluhosova J."/>
            <person name="Istvanek J."/>
            <person name="Nedelnik J."/>
            <person name="Repkova J."/>
        </authorList>
    </citation>
    <scope>NUCLEOTIDE SEQUENCE [LARGE SCALE GENOMIC DNA]</scope>
    <source>
        <strain evidence="2">cv. 10/8</strain>
        <tissue evidence="1">Leaf</tissue>
    </source>
</reference>
<comment type="caution">
    <text evidence="1">The sequence shown here is derived from an EMBL/GenBank/DDBJ whole genome shotgun (WGS) entry which is preliminary data.</text>
</comment>
<proteinExistence type="predicted"/>
<accession>A0A392UKG4</accession>
<sequence length="15" mass="1505">EDSGGGVLMVVEVVD</sequence>
<protein>
    <submittedName>
        <fullName evidence="1">Uncharacterized protein</fullName>
    </submittedName>
</protein>